<dbReference type="Proteomes" id="UP000051677">
    <property type="component" value="Unassembled WGS sequence"/>
</dbReference>
<sequence>MIRKVLVGLVVVTTAIATASPVVAEPSPFSVLNCSCDGSASFQPRGTMNEQIDTGIENGLTDLLGPQG</sequence>
<evidence type="ECO:0000313" key="2">
    <source>
        <dbReference type="EMBL" id="KQH77765.1"/>
    </source>
</evidence>
<dbReference type="EMBL" id="LKTM01000299">
    <property type="protein sequence ID" value="KQH77765.1"/>
    <property type="molecule type" value="Genomic_DNA"/>
</dbReference>
<gene>
    <name evidence="2" type="ORF">AO501_22940</name>
</gene>
<evidence type="ECO:0000313" key="3">
    <source>
        <dbReference type="Proteomes" id="UP000051677"/>
    </source>
</evidence>
<dbReference type="AlphaFoldDB" id="A0A0Q2QDI8"/>
<feature type="chain" id="PRO_5006195662" description="Secreted protein" evidence="1">
    <location>
        <begin position="25"/>
        <end position="68"/>
    </location>
</feature>
<dbReference type="RefSeq" id="WP_055579337.1">
    <property type="nucleotide sequence ID" value="NZ_LKTM01000299.1"/>
</dbReference>
<protein>
    <recommendedName>
        <fullName evidence="4">Secreted protein</fullName>
    </recommendedName>
</protein>
<dbReference type="OrthoDB" id="4750837at2"/>
<name>A0A0Q2QDI8_MYCGO</name>
<evidence type="ECO:0008006" key="4">
    <source>
        <dbReference type="Google" id="ProtNLM"/>
    </source>
</evidence>
<proteinExistence type="predicted"/>
<reference evidence="2 3" key="1">
    <citation type="submission" date="2015-10" db="EMBL/GenBank/DDBJ databases">
        <title>Mycobacterium gordonae draft genome assembly.</title>
        <authorList>
            <person name="Ustinova V."/>
            <person name="Smirnova T."/>
            <person name="Blagodatskikh K."/>
            <person name="Varlamov D."/>
            <person name="Larionova E."/>
            <person name="Chernousova L."/>
        </authorList>
    </citation>
    <scope>NUCLEOTIDE SEQUENCE [LARGE SCALE GENOMIC DNA]</scope>
    <source>
        <strain evidence="2 3">CTRI 14-8773</strain>
    </source>
</reference>
<accession>A0A0Q2QDI8</accession>
<keyword evidence="1" id="KW-0732">Signal</keyword>
<evidence type="ECO:0000256" key="1">
    <source>
        <dbReference type="SAM" id="SignalP"/>
    </source>
</evidence>
<feature type="signal peptide" evidence="1">
    <location>
        <begin position="1"/>
        <end position="24"/>
    </location>
</feature>
<organism evidence="2 3">
    <name type="scientific">Mycobacterium gordonae</name>
    <dbReference type="NCBI Taxonomy" id="1778"/>
    <lineage>
        <taxon>Bacteria</taxon>
        <taxon>Bacillati</taxon>
        <taxon>Actinomycetota</taxon>
        <taxon>Actinomycetes</taxon>
        <taxon>Mycobacteriales</taxon>
        <taxon>Mycobacteriaceae</taxon>
        <taxon>Mycobacterium</taxon>
    </lineage>
</organism>
<comment type="caution">
    <text evidence="2">The sequence shown here is derived from an EMBL/GenBank/DDBJ whole genome shotgun (WGS) entry which is preliminary data.</text>
</comment>